<dbReference type="Pfam" id="PF00067">
    <property type="entry name" value="p450"/>
    <property type="match status" value="1"/>
</dbReference>
<keyword evidence="6 8" id="KW-0408">Iron</keyword>
<dbReference type="GO" id="GO:0016705">
    <property type="term" value="F:oxidoreductase activity, acting on paired donors, with incorporation or reduction of molecular oxygen"/>
    <property type="evidence" value="ECO:0007669"/>
    <property type="project" value="InterPro"/>
</dbReference>
<dbReference type="GO" id="GO:0020037">
    <property type="term" value="F:heme binding"/>
    <property type="evidence" value="ECO:0007669"/>
    <property type="project" value="InterPro"/>
</dbReference>
<dbReference type="InterPro" id="IPR002401">
    <property type="entry name" value="Cyt_P450_E_grp-I"/>
</dbReference>
<dbReference type="SUPFAM" id="SSF48264">
    <property type="entry name" value="Cytochrome P450"/>
    <property type="match status" value="1"/>
</dbReference>
<dbReference type="InterPro" id="IPR001128">
    <property type="entry name" value="Cyt_P450"/>
</dbReference>
<evidence type="ECO:0000313" key="10">
    <source>
        <dbReference type="Proteomes" id="UP000238479"/>
    </source>
</evidence>
<feature type="binding site" description="axial binding residue" evidence="8">
    <location>
        <position position="180"/>
    </location>
    <ligand>
        <name>heme</name>
        <dbReference type="ChEBI" id="CHEBI:30413"/>
    </ligand>
    <ligandPart>
        <name>Fe</name>
        <dbReference type="ChEBI" id="CHEBI:18248"/>
    </ligandPart>
</feature>
<dbReference type="PRINTS" id="PR00463">
    <property type="entry name" value="EP450I"/>
</dbReference>
<evidence type="ECO:0000256" key="6">
    <source>
        <dbReference type="ARBA" id="ARBA00023004"/>
    </source>
</evidence>
<sequence length="218" mass="25200">MEIHDLLFRFLGSGHLDKKFVTDNVISFTLSGRDTTSVALAWFFWLISNHPNVDSEILKEIEEKSKTGARYDEVRDMVYTHAALCKSMRLYPPVPIDSKEVVIDDVLLNGTKVKRGMAVLYHVYAMGRIEQIWGKDWAEFQPEKWLECGVAWRGVATEKWRLVAKDSFNYLLFQVGLRICLGKEMAFLHMKRMVVGVLKRFKVVPEKRENGLEPDFVA</sequence>
<keyword evidence="4 8" id="KW-0479">Metal-binding</keyword>
<dbReference type="Gene3D" id="1.10.630.10">
    <property type="entry name" value="Cytochrome P450"/>
    <property type="match status" value="1"/>
</dbReference>
<dbReference type="AlphaFoldDB" id="A0A2P6Q5R0"/>
<keyword evidence="5" id="KW-0560">Oxidoreductase</keyword>
<keyword evidence="3 8" id="KW-0349">Heme</keyword>
<dbReference type="PRINTS" id="PR00385">
    <property type="entry name" value="P450"/>
</dbReference>
<dbReference type="OMA" id="EMAFLHM"/>
<gene>
    <name evidence="9" type="ORF">RchiOBHm_Chr5g0014701</name>
</gene>
<evidence type="ECO:0000256" key="1">
    <source>
        <dbReference type="ARBA" id="ARBA00001971"/>
    </source>
</evidence>
<dbReference type="Gramene" id="PRQ29515">
    <property type="protein sequence ID" value="PRQ29515"/>
    <property type="gene ID" value="RchiOBHm_Chr5g0014701"/>
</dbReference>
<name>A0A2P6Q5R0_ROSCH</name>
<comment type="similarity">
    <text evidence="2">Belongs to the cytochrome P450 family.</text>
</comment>
<dbReference type="PANTHER" id="PTHR24296">
    <property type="entry name" value="CYTOCHROME P450"/>
    <property type="match status" value="1"/>
</dbReference>
<dbReference type="STRING" id="74649.A0A2P6Q5R0"/>
<dbReference type="GO" id="GO:0004497">
    <property type="term" value="F:monooxygenase activity"/>
    <property type="evidence" value="ECO:0007669"/>
    <property type="project" value="UniProtKB-KW"/>
</dbReference>
<reference evidence="9 10" key="1">
    <citation type="journal article" date="2018" name="Nat. Genet.">
        <title>The Rosa genome provides new insights in the design of modern roses.</title>
        <authorList>
            <person name="Bendahmane M."/>
        </authorList>
    </citation>
    <scope>NUCLEOTIDE SEQUENCE [LARGE SCALE GENOMIC DNA]</scope>
    <source>
        <strain evidence="10">cv. Old Blush</strain>
    </source>
</reference>
<organism evidence="9 10">
    <name type="scientific">Rosa chinensis</name>
    <name type="common">China rose</name>
    <dbReference type="NCBI Taxonomy" id="74649"/>
    <lineage>
        <taxon>Eukaryota</taxon>
        <taxon>Viridiplantae</taxon>
        <taxon>Streptophyta</taxon>
        <taxon>Embryophyta</taxon>
        <taxon>Tracheophyta</taxon>
        <taxon>Spermatophyta</taxon>
        <taxon>Magnoliopsida</taxon>
        <taxon>eudicotyledons</taxon>
        <taxon>Gunneridae</taxon>
        <taxon>Pentapetalae</taxon>
        <taxon>rosids</taxon>
        <taxon>fabids</taxon>
        <taxon>Rosales</taxon>
        <taxon>Rosaceae</taxon>
        <taxon>Rosoideae</taxon>
        <taxon>Rosoideae incertae sedis</taxon>
        <taxon>Rosa</taxon>
    </lineage>
</organism>
<dbReference type="InterPro" id="IPR036396">
    <property type="entry name" value="Cyt_P450_sf"/>
</dbReference>
<dbReference type="Proteomes" id="UP000238479">
    <property type="component" value="Chromosome 5"/>
</dbReference>
<dbReference type="EMBL" id="PDCK01000043">
    <property type="protein sequence ID" value="PRQ29515.1"/>
    <property type="molecule type" value="Genomic_DNA"/>
</dbReference>
<keyword evidence="7" id="KW-0503">Monooxygenase</keyword>
<dbReference type="GO" id="GO:0005506">
    <property type="term" value="F:iron ion binding"/>
    <property type="evidence" value="ECO:0007669"/>
    <property type="project" value="InterPro"/>
</dbReference>
<evidence type="ECO:0000313" key="9">
    <source>
        <dbReference type="EMBL" id="PRQ29515.1"/>
    </source>
</evidence>
<evidence type="ECO:0000256" key="7">
    <source>
        <dbReference type="ARBA" id="ARBA00023033"/>
    </source>
</evidence>
<evidence type="ECO:0000256" key="8">
    <source>
        <dbReference type="PIRSR" id="PIRSR602401-1"/>
    </source>
</evidence>
<evidence type="ECO:0000256" key="5">
    <source>
        <dbReference type="ARBA" id="ARBA00023002"/>
    </source>
</evidence>
<evidence type="ECO:0000256" key="2">
    <source>
        <dbReference type="ARBA" id="ARBA00010617"/>
    </source>
</evidence>
<evidence type="ECO:0000256" key="3">
    <source>
        <dbReference type="ARBA" id="ARBA00022617"/>
    </source>
</evidence>
<proteinExistence type="inferred from homology"/>
<evidence type="ECO:0000256" key="4">
    <source>
        <dbReference type="ARBA" id="ARBA00022723"/>
    </source>
</evidence>
<keyword evidence="10" id="KW-1185">Reference proteome</keyword>
<accession>A0A2P6Q5R0</accession>
<comment type="cofactor">
    <cofactor evidence="1 8">
        <name>heme</name>
        <dbReference type="ChEBI" id="CHEBI:30413"/>
    </cofactor>
</comment>
<comment type="caution">
    <text evidence="9">The sequence shown here is derived from an EMBL/GenBank/DDBJ whole genome shotgun (WGS) entry which is preliminary data.</text>
</comment>
<protein>
    <submittedName>
        <fullName evidence="9">Putative cytochrome P450</fullName>
    </submittedName>
</protein>